<accession>A0A845G7W4</accession>
<keyword evidence="1" id="KW-0732">Signal</keyword>
<name>A0A845G7W4_9BURK</name>
<reference evidence="2 3" key="1">
    <citation type="submission" date="2020-01" db="EMBL/GenBank/DDBJ databases">
        <title>Novel species isolated from a subtropical stream in China.</title>
        <authorList>
            <person name="Lu H."/>
        </authorList>
    </citation>
    <scope>NUCLEOTIDE SEQUENCE [LARGE SCALE GENOMIC DNA]</scope>
    <source>
        <strain evidence="2 3">FT82W</strain>
    </source>
</reference>
<feature type="non-terminal residue" evidence="2">
    <location>
        <position position="160"/>
    </location>
</feature>
<dbReference type="EMBL" id="WWCW01000068">
    <property type="protein sequence ID" value="MYM89226.1"/>
    <property type="molecule type" value="Genomic_DNA"/>
</dbReference>
<organism evidence="2 3">
    <name type="scientific">Duganella vulcania</name>
    <dbReference type="NCBI Taxonomy" id="2692166"/>
    <lineage>
        <taxon>Bacteria</taxon>
        <taxon>Pseudomonadati</taxon>
        <taxon>Pseudomonadota</taxon>
        <taxon>Betaproteobacteria</taxon>
        <taxon>Burkholderiales</taxon>
        <taxon>Oxalobacteraceae</taxon>
        <taxon>Telluria group</taxon>
        <taxon>Duganella</taxon>
    </lineage>
</organism>
<dbReference type="AlphaFoldDB" id="A0A845G7W4"/>
<protein>
    <submittedName>
        <fullName evidence="2">Uncharacterized protein</fullName>
    </submittedName>
</protein>
<dbReference type="Proteomes" id="UP000470302">
    <property type="component" value="Unassembled WGS sequence"/>
</dbReference>
<feature type="signal peptide" evidence="1">
    <location>
        <begin position="1"/>
        <end position="21"/>
    </location>
</feature>
<evidence type="ECO:0000256" key="1">
    <source>
        <dbReference type="SAM" id="SignalP"/>
    </source>
</evidence>
<proteinExistence type="predicted"/>
<feature type="chain" id="PRO_5032947736" evidence="1">
    <location>
        <begin position="22"/>
        <end position="160"/>
    </location>
</feature>
<evidence type="ECO:0000313" key="3">
    <source>
        <dbReference type="Proteomes" id="UP000470302"/>
    </source>
</evidence>
<comment type="caution">
    <text evidence="2">The sequence shown here is derived from an EMBL/GenBank/DDBJ whole genome shotgun (WGS) entry which is preliminary data.</text>
</comment>
<sequence length="160" mass="16393">MNHLRITAALAALLAAGAASADNISLRLSYADGRNGAVFSARHAEIGSFALTPDARSQAAGAQWRVVARDAQGAILHEVTVAGSQQRHVEVFNPRTGAIDISETVRQPTGSFEVSMPFDSATATIEVLPVQGASAKGMSAAVAAAPLASFDRAALARLAG</sequence>
<evidence type="ECO:0000313" key="2">
    <source>
        <dbReference type="EMBL" id="MYM89226.1"/>
    </source>
</evidence>
<gene>
    <name evidence="2" type="ORF">GTP91_18870</name>
</gene>